<evidence type="ECO:0000256" key="1">
    <source>
        <dbReference type="SAM" id="SignalP"/>
    </source>
</evidence>
<reference evidence="3" key="1">
    <citation type="submission" date="2015-01" db="EMBL/GenBank/DDBJ databases">
        <title>Flavisolibacter sp./LCS9/ whole genome sequencing.</title>
        <authorList>
            <person name="Kim M.K."/>
            <person name="Srinivasan S."/>
            <person name="Lee J.-J."/>
        </authorList>
    </citation>
    <scope>NUCLEOTIDE SEQUENCE [LARGE SCALE GENOMIC DNA]</scope>
    <source>
        <strain evidence="3">LCS9</strain>
    </source>
</reference>
<proteinExistence type="predicted"/>
<evidence type="ECO:0000313" key="2">
    <source>
        <dbReference type="EMBL" id="ANE50453.1"/>
    </source>
</evidence>
<accession>A0A172TUJ5</accession>
<name>A0A172TUJ5_9BACT</name>
<evidence type="ECO:0008006" key="4">
    <source>
        <dbReference type="Google" id="ProtNLM"/>
    </source>
</evidence>
<dbReference type="KEGG" id="fla:SY85_08050"/>
<evidence type="ECO:0000313" key="3">
    <source>
        <dbReference type="Proteomes" id="UP000077177"/>
    </source>
</evidence>
<feature type="chain" id="PRO_5008001183" description="DUF1735 domain-containing protein" evidence="1">
    <location>
        <begin position="20"/>
        <end position="173"/>
    </location>
</feature>
<gene>
    <name evidence="2" type="ORF">SY85_08050</name>
</gene>
<keyword evidence="3" id="KW-1185">Reference proteome</keyword>
<feature type="signal peptide" evidence="1">
    <location>
        <begin position="1"/>
        <end position="19"/>
    </location>
</feature>
<protein>
    <recommendedName>
        <fullName evidence="4">DUF1735 domain-containing protein</fullName>
    </recommendedName>
</protein>
<dbReference type="RefSeq" id="WP_066403333.1">
    <property type="nucleotide sequence ID" value="NZ_CP011390.1"/>
</dbReference>
<keyword evidence="1" id="KW-0732">Signal</keyword>
<dbReference type="EMBL" id="CP011390">
    <property type="protein sequence ID" value="ANE50453.1"/>
    <property type="molecule type" value="Genomic_DNA"/>
</dbReference>
<dbReference type="OrthoDB" id="672279at2"/>
<organism evidence="2 3">
    <name type="scientific">Flavisolibacter tropicus</name>
    <dbReference type="NCBI Taxonomy" id="1492898"/>
    <lineage>
        <taxon>Bacteria</taxon>
        <taxon>Pseudomonadati</taxon>
        <taxon>Bacteroidota</taxon>
        <taxon>Chitinophagia</taxon>
        <taxon>Chitinophagales</taxon>
        <taxon>Chitinophagaceae</taxon>
        <taxon>Flavisolibacter</taxon>
    </lineage>
</organism>
<dbReference type="AlphaFoldDB" id="A0A172TUJ5"/>
<reference evidence="2 3" key="2">
    <citation type="journal article" date="2016" name="Int. J. Syst. Evol. Microbiol.">
        <title>Flavisolibacter tropicus sp. nov., isolated from tropical soil.</title>
        <authorList>
            <person name="Lee J.J."/>
            <person name="Kang M.S."/>
            <person name="Kim G.S."/>
            <person name="Lee C.S."/>
            <person name="Lim S."/>
            <person name="Lee J."/>
            <person name="Roh S.H."/>
            <person name="Kang H."/>
            <person name="Ha J.M."/>
            <person name="Bae S."/>
            <person name="Jung H.Y."/>
            <person name="Kim M.K."/>
        </authorList>
    </citation>
    <scope>NUCLEOTIDE SEQUENCE [LARGE SCALE GENOMIC DNA]</scope>
    <source>
        <strain evidence="2 3">LCS9</strain>
    </source>
</reference>
<dbReference type="Proteomes" id="UP000077177">
    <property type="component" value="Chromosome"/>
</dbReference>
<sequence length="173" mass="18836">MKKTIFFLPLFLLCLFSCEKVNELLTFEIKNSSNIKIPATGLINVPVISPVPATVSSQESFKNNNTSANLVKDVSLTKLSLTIIDPAAENFDFLKTIKIYIGTDNSDKVLLASLDNVPTGVSAIDLVPGSSKLDKYIKAESFTLYTDVTLRSSVAKELTVKADSKFKVTADPL</sequence>